<evidence type="ECO:0000313" key="10">
    <source>
        <dbReference type="Proteomes" id="UP000823821"/>
    </source>
</evidence>
<dbReference type="PANTHER" id="PTHR35333">
    <property type="entry name" value="BETA-LACTAMASE"/>
    <property type="match status" value="1"/>
</dbReference>
<comment type="catalytic activity">
    <reaction evidence="1 6">
        <text>a beta-lactam + H2O = a substituted beta-amino acid</text>
        <dbReference type="Rhea" id="RHEA:20401"/>
        <dbReference type="ChEBI" id="CHEBI:15377"/>
        <dbReference type="ChEBI" id="CHEBI:35627"/>
        <dbReference type="ChEBI" id="CHEBI:140347"/>
        <dbReference type="EC" id="3.5.2.6"/>
    </reaction>
</comment>
<accession>A0A9D2HP74</accession>
<organism evidence="9 10">
    <name type="scientific">Candidatus Desulfovibrio intestinavium</name>
    <dbReference type="NCBI Taxonomy" id="2838534"/>
    <lineage>
        <taxon>Bacteria</taxon>
        <taxon>Pseudomonadati</taxon>
        <taxon>Thermodesulfobacteriota</taxon>
        <taxon>Desulfovibrionia</taxon>
        <taxon>Desulfovibrionales</taxon>
        <taxon>Desulfovibrionaceae</taxon>
        <taxon>Desulfovibrio</taxon>
    </lineage>
</organism>
<sequence>MSRLLACWLCLSLVLAASCAAAADEHAFRQLEQRFQARIGLAAVDIRTGRSVLWRAEERFAFCSTFKALLAACVLQRSLTEPHLLDERLHWRASDELEWSPVTAGRGGRGMSVAECCAAALAASDNTATNLLLARLGGPQAVTAYARALGDETFRLDRMEPELNEAAPGDMRDTTTPLAFARTLQRLLAGEALPSAQRRQLVDWLAACATGAGRIRAALPPDWKLAHKTGSGGGLAHDVGLAESPDGRQVILVVFTQSPDTATMPRKEALIAEAARRALSELGVR</sequence>
<evidence type="ECO:0000256" key="7">
    <source>
        <dbReference type="SAM" id="SignalP"/>
    </source>
</evidence>
<dbReference type="EC" id="3.5.2.6" evidence="3 6"/>
<dbReference type="PANTHER" id="PTHR35333:SF3">
    <property type="entry name" value="BETA-LACTAMASE-TYPE TRANSPEPTIDASE FOLD CONTAINING PROTEIN"/>
    <property type="match status" value="1"/>
</dbReference>
<dbReference type="NCBIfam" id="NF033103">
    <property type="entry name" value="bla_class_A"/>
    <property type="match status" value="1"/>
</dbReference>
<evidence type="ECO:0000256" key="1">
    <source>
        <dbReference type="ARBA" id="ARBA00001526"/>
    </source>
</evidence>
<dbReference type="PROSITE" id="PS00146">
    <property type="entry name" value="BETA_LACTAMASE_A"/>
    <property type="match status" value="1"/>
</dbReference>
<evidence type="ECO:0000256" key="4">
    <source>
        <dbReference type="ARBA" id="ARBA00022801"/>
    </source>
</evidence>
<keyword evidence="7" id="KW-0732">Signal</keyword>
<dbReference type="GO" id="GO:0030655">
    <property type="term" value="P:beta-lactam antibiotic catabolic process"/>
    <property type="evidence" value="ECO:0007669"/>
    <property type="project" value="InterPro"/>
</dbReference>
<dbReference type="PROSITE" id="PS51257">
    <property type="entry name" value="PROKAR_LIPOPROTEIN"/>
    <property type="match status" value="1"/>
</dbReference>
<protein>
    <recommendedName>
        <fullName evidence="3 6">Beta-lactamase</fullName>
        <ecNumber evidence="3 6">3.5.2.6</ecNumber>
    </recommendedName>
</protein>
<gene>
    <name evidence="9" type="primary">bla</name>
    <name evidence="9" type="ORF">H9784_08885</name>
</gene>
<evidence type="ECO:0000313" key="9">
    <source>
        <dbReference type="EMBL" id="HJA79660.1"/>
    </source>
</evidence>
<dbReference type="EMBL" id="DWZD01000047">
    <property type="protein sequence ID" value="HJA79660.1"/>
    <property type="molecule type" value="Genomic_DNA"/>
</dbReference>
<dbReference type="GO" id="GO:0046677">
    <property type="term" value="P:response to antibiotic"/>
    <property type="evidence" value="ECO:0007669"/>
    <property type="project" value="UniProtKB-UniRule"/>
</dbReference>
<keyword evidence="4 6" id="KW-0378">Hydrolase</keyword>
<name>A0A9D2HP74_9BACT</name>
<comment type="similarity">
    <text evidence="2 6">Belongs to the class-A beta-lactamase family.</text>
</comment>
<dbReference type="Gene3D" id="3.40.710.10">
    <property type="entry name" value="DD-peptidase/beta-lactamase superfamily"/>
    <property type="match status" value="1"/>
</dbReference>
<dbReference type="InterPro" id="IPR000871">
    <property type="entry name" value="Beta-lactam_class-A"/>
</dbReference>
<dbReference type="InterPro" id="IPR012338">
    <property type="entry name" value="Beta-lactam/transpept-like"/>
</dbReference>
<dbReference type="Pfam" id="PF13354">
    <property type="entry name" value="Beta-lactamase2"/>
    <property type="match status" value="1"/>
</dbReference>
<comment type="caution">
    <text evidence="9">The sequence shown here is derived from an EMBL/GenBank/DDBJ whole genome shotgun (WGS) entry which is preliminary data.</text>
</comment>
<evidence type="ECO:0000256" key="5">
    <source>
        <dbReference type="ARBA" id="ARBA00023251"/>
    </source>
</evidence>
<evidence type="ECO:0000256" key="6">
    <source>
        <dbReference type="RuleBase" id="RU361140"/>
    </source>
</evidence>
<feature type="signal peptide" evidence="7">
    <location>
        <begin position="1"/>
        <end position="22"/>
    </location>
</feature>
<feature type="chain" id="PRO_5038536244" description="Beta-lactamase" evidence="7">
    <location>
        <begin position="23"/>
        <end position="285"/>
    </location>
</feature>
<proteinExistence type="inferred from homology"/>
<evidence type="ECO:0000256" key="2">
    <source>
        <dbReference type="ARBA" id="ARBA00009009"/>
    </source>
</evidence>
<dbReference type="InterPro" id="IPR023650">
    <property type="entry name" value="Beta-lactam_class-A_AS"/>
</dbReference>
<evidence type="ECO:0000259" key="8">
    <source>
        <dbReference type="Pfam" id="PF13354"/>
    </source>
</evidence>
<keyword evidence="5 6" id="KW-0046">Antibiotic resistance</keyword>
<dbReference type="Proteomes" id="UP000823821">
    <property type="component" value="Unassembled WGS sequence"/>
</dbReference>
<dbReference type="PRINTS" id="PR00118">
    <property type="entry name" value="BLACTAMASEA"/>
</dbReference>
<dbReference type="InterPro" id="IPR045155">
    <property type="entry name" value="Beta-lactam_cat"/>
</dbReference>
<dbReference type="SUPFAM" id="SSF56601">
    <property type="entry name" value="beta-lactamase/transpeptidase-like"/>
    <property type="match status" value="1"/>
</dbReference>
<reference evidence="9" key="2">
    <citation type="submission" date="2021-04" db="EMBL/GenBank/DDBJ databases">
        <authorList>
            <person name="Gilroy R."/>
        </authorList>
    </citation>
    <scope>NUCLEOTIDE SEQUENCE</scope>
    <source>
        <strain evidence="9">5032</strain>
    </source>
</reference>
<dbReference type="GO" id="GO:0008800">
    <property type="term" value="F:beta-lactamase activity"/>
    <property type="evidence" value="ECO:0007669"/>
    <property type="project" value="UniProtKB-UniRule"/>
</dbReference>
<dbReference type="AlphaFoldDB" id="A0A9D2HP74"/>
<feature type="domain" description="Beta-lactamase class A catalytic" evidence="8">
    <location>
        <begin position="41"/>
        <end position="256"/>
    </location>
</feature>
<evidence type="ECO:0000256" key="3">
    <source>
        <dbReference type="ARBA" id="ARBA00012865"/>
    </source>
</evidence>
<reference evidence="9" key="1">
    <citation type="journal article" date="2021" name="PeerJ">
        <title>Extensive microbial diversity within the chicken gut microbiome revealed by metagenomics and culture.</title>
        <authorList>
            <person name="Gilroy R."/>
            <person name="Ravi A."/>
            <person name="Getino M."/>
            <person name="Pursley I."/>
            <person name="Horton D.L."/>
            <person name="Alikhan N.F."/>
            <person name="Baker D."/>
            <person name="Gharbi K."/>
            <person name="Hall N."/>
            <person name="Watson M."/>
            <person name="Adriaenssens E.M."/>
            <person name="Foster-Nyarko E."/>
            <person name="Jarju S."/>
            <person name="Secka A."/>
            <person name="Antonio M."/>
            <person name="Oren A."/>
            <person name="Chaudhuri R.R."/>
            <person name="La Ragione R."/>
            <person name="Hildebrand F."/>
            <person name="Pallen M.J."/>
        </authorList>
    </citation>
    <scope>NUCLEOTIDE SEQUENCE</scope>
    <source>
        <strain evidence="9">5032</strain>
    </source>
</reference>